<reference evidence="4 5" key="1">
    <citation type="submission" date="2020-07" db="EMBL/GenBank/DDBJ databases">
        <title>MOT database genomes.</title>
        <authorList>
            <person name="Joseph S."/>
            <person name="Aduse-Opoku J."/>
            <person name="Hashim A."/>
            <person name="Wade W."/>
            <person name="Curtis M."/>
        </authorList>
    </citation>
    <scope>NUCLEOTIDE SEQUENCE [LARGE SCALE GENOMIC DNA]</scope>
    <source>
        <strain evidence="2 4">CCW311</strain>
        <strain evidence="3 5">STR</strain>
    </source>
</reference>
<comment type="caution">
    <text evidence="2">The sequence shown here is derived from an EMBL/GenBank/DDBJ whole genome shotgun (WGS) entry which is preliminary data.</text>
</comment>
<protein>
    <submittedName>
        <fullName evidence="2">Uncharacterized protein</fullName>
    </submittedName>
</protein>
<name>A0A7Z0LCA4_9STRE</name>
<keyword evidence="1" id="KW-1133">Transmembrane helix</keyword>
<accession>A0A7Z0LCA4</accession>
<dbReference type="EMBL" id="JACBXX010000145">
    <property type="protein sequence ID" value="NYS96915.1"/>
    <property type="molecule type" value="Genomic_DNA"/>
</dbReference>
<gene>
    <name evidence="2" type="ORF">HZY93_02250</name>
    <name evidence="3" type="ORF">HZY94_06980</name>
</gene>
<evidence type="ECO:0000313" key="2">
    <source>
        <dbReference type="EMBL" id="NYS48805.1"/>
    </source>
</evidence>
<organism evidence="2 4">
    <name type="scientific">Streptococcus danieliae</name>
    <dbReference type="NCBI Taxonomy" id="747656"/>
    <lineage>
        <taxon>Bacteria</taxon>
        <taxon>Bacillati</taxon>
        <taxon>Bacillota</taxon>
        <taxon>Bacilli</taxon>
        <taxon>Lactobacillales</taxon>
        <taxon>Streptococcaceae</taxon>
        <taxon>Streptococcus</taxon>
    </lineage>
</organism>
<dbReference type="RefSeq" id="WP_179923469.1">
    <property type="nucleotide sequence ID" value="NZ_JACBXX010000145.1"/>
</dbReference>
<sequence>MTKENPLLNQDIEQRIQEARYQKGETEKSKRSIFYLILVCLVTLSVLLSLLRYLI</sequence>
<dbReference type="AlphaFoldDB" id="A0A7Z0LCA4"/>
<evidence type="ECO:0000313" key="3">
    <source>
        <dbReference type="EMBL" id="NYS96915.1"/>
    </source>
</evidence>
<evidence type="ECO:0000256" key="1">
    <source>
        <dbReference type="SAM" id="Phobius"/>
    </source>
</evidence>
<evidence type="ECO:0000313" key="4">
    <source>
        <dbReference type="Proteomes" id="UP000563349"/>
    </source>
</evidence>
<keyword evidence="1" id="KW-0472">Membrane</keyword>
<dbReference type="EMBL" id="JACBYG010000016">
    <property type="protein sequence ID" value="NYS48805.1"/>
    <property type="molecule type" value="Genomic_DNA"/>
</dbReference>
<evidence type="ECO:0000313" key="5">
    <source>
        <dbReference type="Proteomes" id="UP000589521"/>
    </source>
</evidence>
<proteinExistence type="predicted"/>
<feature type="transmembrane region" description="Helical" evidence="1">
    <location>
        <begin position="33"/>
        <end position="54"/>
    </location>
</feature>
<dbReference type="Proteomes" id="UP000563349">
    <property type="component" value="Unassembled WGS sequence"/>
</dbReference>
<dbReference type="Proteomes" id="UP000589521">
    <property type="component" value="Unassembled WGS sequence"/>
</dbReference>
<keyword evidence="1" id="KW-0812">Transmembrane</keyword>
<keyword evidence="4" id="KW-1185">Reference proteome</keyword>